<protein>
    <recommendedName>
        <fullName evidence="4">Chromo shadow domain-containing protein</fullName>
    </recommendedName>
</protein>
<dbReference type="Gene3D" id="2.40.50.40">
    <property type="match status" value="1"/>
</dbReference>
<comment type="subcellular location">
    <subcellularLocation>
        <location evidence="1">Nucleus</location>
    </subcellularLocation>
</comment>
<dbReference type="InterPro" id="IPR016197">
    <property type="entry name" value="Chromo-like_dom_sf"/>
</dbReference>
<proteinExistence type="predicted"/>
<accession>A0A433QCJ1</accession>
<keyword evidence="2" id="KW-0539">Nucleus</keyword>
<dbReference type="Proteomes" id="UP000274822">
    <property type="component" value="Unassembled WGS sequence"/>
</dbReference>
<evidence type="ECO:0000256" key="3">
    <source>
        <dbReference type="SAM" id="MobiDB-lite"/>
    </source>
</evidence>
<evidence type="ECO:0000313" key="6">
    <source>
        <dbReference type="Proteomes" id="UP000274822"/>
    </source>
</evidence>
<name>A0A433QCJ1_9FUNG</name>
<dbReference type="EMBL" id="RBNJ01008222">
    <property type="protein sequence ID" value="RUS27526.1"/>
    <property type="molecule type" value="Genomic_DNA"/>
</dbReference>
<comment type="caution">
    <text evidence="5">The sequence shown here is derived from an EMBL/GenBank/DDBJ whole genome shotgun (WGS) entry which is preliminary data.</text>
</comment>
<dbReference type="CDD" id="cd18657">
    <property type="entry name" value="CSD_Swi6"/>
    <property type="match status" value="1"/>
</dbReference>
<dbReference type="InterPro" id="IPR008251">
    <property type="entry name" value="Chromo_shadow_dom"/>
</dbReference>
<evidence type="ECO:0000256" key="2">
    <source>
        <dbReference type="ARBA" id="ARBA00023242"/>
    </source>
</evidence>
<dbReference type="AlphaFoldDB" id="A0A433QCJ1"/>
<sequence length="181" mass="20187">MAHNRDAPEAVGEYWKSIKNGKEIYAKLFGTSGKGAKNNDVASSNKRRKTSETAVWNMAASRKAVKEAPSNSSGMQKSNRTATENKLTNVDVGEGEDGEEDDQDLVTDGSWPIDGLDWETEVREVATMERNSKNELMVYLTWNNGKKTAHPASEVNPKCPQKIIKFYESHLRFKSVEPYSA</sequence>
<evidence type="ECO:0000256" key="1">
    <source>
        <dbReference type="ARBA" id="ARBA00004123"/>
    </source>
</evidence>
<keyword evidence="6" id="KW-1185">Reference proteome</keyword>
<gene>
    <name evidence="5" type="ORF">BC938DRAFT_483112</name>
</gene>
<feature type="domain" description="Chromo shadow" evidence="4">
    <location>
        <begin position="110"/>
        <end position="176"/>
    </location>
</feature>
<dbReference type="SUPFAM" id="SSF54160">
    <property type="entry name" value="Chromo domain-like"/>
    <property type="match status" value="1"/>
</dbReference>
<organism evidence="5 6">
    <name type="scientific">Jimgerdemannia flammicorona</name>
    <dbReference type="NCBI Taxonomy" id="994334"/>
    <lineage>
        <taxon>Eukaryota</taxon>
        <taxon>Fungi</taxon>
        <taxon>Fungi incertae sedis</taxon>
        <taxon>Mucoromycota</taxon>
        <taxon>Mucoromycotina</taxon>
        <taxon>Endogonomycetes</taxon>
        <taxon>Endogonales</taxon>
        <taxon>Endogonaceae</taxon>
        <taxon>Jimgerdemannia</taxon>
    </lineage>
</organism>
<dbReference type="Pfam" id="PF01393">
    <property type="entry name" value="Chromo_shadow"/>
    <property type="match status" value="1"/>
</dbReference>
<feature type="compositionally biased region" description="Acidic residues" evidence="3">
    <location>
        <begin position="93"/>
        <end position="105"/>
    </location>
</feature>
<feature type="region of interest" description="Disordered" evidence="3">
    <location>
        <begin position="31"/>
        <end position="113"/>
    </location>
</feature>
<dbReference type="SMART" id="SM00300">
    <property type="entry name" value="ChSh"/>
    <property type="match status" value="1"/>
</dbReference>
<evidence type="ECO:0000313" key="5">
    <source>
        <dbReference type="EMBL" id="RUS27526.1"/>
    </source>
</evidence>
<reference evidence="5 6" key="1">
    <citation type="journal article" date="2018" name="New Phytol.">
        <title>Phylogenomics of Endogonaceae and evolution of mycorrhizas within Mucoromycota.</title>
        <authorList>
            <person name="Chang Y."/>
            <person name="Desiro A."/>
            <person name="Na H."/>
            <person name="Sandor L."/>
            <person name="Lipzen A."/>
            <person name="Clum A."/>
            <person name="Barry K."/>
            <person name="Grigoriev I.V."/>
            <person name="Martin F.M."/>
            <person name="Stajich J.E."/>
            <person name="Smith M.E."/>
            <person name="Bonito G."/>
            <person name="Spatafora J.W."/>
        </authorList>
    </citation>
    <scope>NUCLEOTIDE SEQUENCE [LARGE SCALE GENOMIC DNA]</scope>
    <source>
        <strain evidence="5 6">AD002</strain>
    </source>
</reference>
<evidence type="ECO:0000259" key="4">
    <source>
        <dbReference type="SMART" id="SM00300"/>
    </source>
</evidence>
<dbReference type="GO" id="GO:0005634">
    <property type="term" value="C:nucleus"/>
    <property type="evidence" value="ECO:0007669"/>
    <property type="project" value="UniProtKB-SubCell"/>
</dbReference>
<feature type="compositionally biased region" description="Polar residues" evidence="3">
    <location>
        <begin position="69"/>
        <end position="88"/>
    </location>
</feature>